<sequence>MQGSTDQPPAKKSLRVTPPGSASKGQAVFRTPKLQTPEDFYCDQGRTEETGQECKEGNLKALEARRNLGMIEAQESCRVLYFQLVFRLQTVDAPYLLRMKHPRKWHTSGRSCMEAQPSLWDTDEVDYIDGHDGSPGESISLMSATMLVLNFCNFSSVSRSFFSEVRKLSSEAFAPNLPRLHLSFLFSASSSASSSSETARLRFRPEAQSFIYTRYNMVPSLLSLAQLWCEMPPRWSDCPPHEEKLEELVQPQDRAHRATDKQPLFLVEPKFMNISQGQKYLTSIYDHSTSLRRVMAVFWTCRNITCKHMTIRRGEEMLNATLSNGPLPPTATIEP</sequence>
<protein>
    <submittedName>
        <fullName evidence="2">Uncharacterized protein</fullName>
    </submittedName>
</protein>
<feature type="non-terminal residue" evidence="2">
    <location>
        <position position="335"/>
    </location>
</feature>
<proteinExistence type="predicted"/>
<reference evidence="2 3" key="1">
    <citation type="submission" date="2016-06" db="EMBL/GenBank/DDBJ databases">
        <title>The Draft Genome Sequence and Annotation of the Desert Woodrat Neotoma lepida.</title>
        <authorList>
            <person name="Campbell M."/>
            <person name="Oakeson K.F."/>
            <person name="Yandell M."/>
            <person name="Halpert J.R."/>
            <person name="Dearing D."/>
        </authorList>
    </citation>
    <scope>NUCLEOTIDE SEQUENCE [LARGE SCALE GENOMIC DNA]</scope>
    <source>
        <strain evidence="2">417</strain>
        <tissue evidence="2">Liver</tissue>
    </source>
</reference>
<evidence type="ECO:0000256" key="1">
    <source>
        <dbReference type="SAM" id="MobiDB-lite"/>
    </source>
</evidence>
<accession>A0A1A6HX26</accession>
<comment type="caution">
    <text evidence="2">The sequence shown here is derived from an EMBL/GenBank/DDBJ whole genome shotgun (WGS) entry which is preliminary data.</text>
</comment>
<dbReference type="EMBL" id="LZPO01008101">
    <property type="protein sequence ID" value="OBS82277.1"/>
    <property type="molecule type" value="Genomic_DNA"/>
</dbReference>
<name>A0A1A6HX26_NEOLE</name>
<feature type="region of interest" description="Disordered" evidence="1">
    <location>
        <begin position="1"/>
        <end position="40"/>
    </location>
</feature>
<keyword evidence="3" id="KW-1185">Reference proteome</keyword>
<evidence type="ECO:0000313" key="2">
    <source>
        <dbReference type="EMBL" id="OBS82277.1"/>
    </source>
</evidence>
<evidence type="ECO:0000313" key="3">
    <source>
        <dbReference type="Proteomes" id="UP000092124"/>
    </source>
</evidence>
<dbReference type="Proteomes" id="UP000092124">
    <property type="component" value="Unassembled WGS sequence"/>
</dbReference>
<dbReference type="AlphaFoldDB" id="A0A1A6HX26"/>
<organism evidence="2 3">
    <name type="scientific">Neotoma lepida</name>
    <name type="common">Desert woodrat</name>
    <dbReference type="NCBI Taxonomy" id="56216"/>
    <lineage>
        <taxon>Eukaryota</taxon>
        <taxon>Metazoa</taxon>
        <taxon>Chordata</taxon>
        <taxon>Craniata</taxon>
        <taxon>Vertebrata</taxon>
        <taxon>Euteleostomi</taxon>
        <taxon>Mammalia</taxon>
        <taxon>Eutheria</taxon>
        <taxon>Euarchontoglires</taxon>
        <taxon>Glires</taxon>
        <taxon>Rodentia</taxon>
        <taxon>Myomorpha</taxon>
        <taxon>Muroidea</taxon>
        <taxon>Cricetidae</taxon>
        <taxon>Neotominae</taxon>
        <taxon>Neotoma</taxon>
    </lineage>
</organism>
<gene>
    <name evidence="2" type="ORF">A6R68_23735</name>
</gene>
<dbReference type="OrthoDB" id="3258416at2759"/>